<dbReference type="Gene3D" id="3.40.50.300">
    <property type="entry name" value="P-loop containing nucleotide triphosphate hydrolases"/>
    <property type="match status" value="1"/>
</dbReference>
<dbReference type="PANTHER" id="PTHR42771:SF11">
    <property type="entry name" value="FERRICHROME TRANSPORT ATP-BINDING PROTEIN FHUC"/>
    <property type="match status" value="1"/>
</dbReference>
<evidence type="ECO:0000256" key="9">
    <source>
        <dbReference type="ARBA" id="ARBA00023136"/>
    </source>
</evidence>
<keyword evidence="9" id="KW-0472">Membrane</keyword>
<dbReference type="GO" id="GO:0006826">
    <property type="term" value="P:iron ion transport"/>
    <property type="evidence" value="ECO:0007669"/>
    <property type="project" value="UniProtKB-KW"/>
</dbReference>
<keyword evidence="5" id="KW-0547">Nucleotide-binding</keyword>
<proteinExistence type="predicted"/>
<dbReference type="Pfam" id="PF00005">
    <property type="entry name" value="ABC_tran"/>
    <property type="match status" value="1"/>
</dbReference>
<evidence type="ECO:0000256" key="6">
    <source>
        <dbReference type="ARBA" id="ARBA00022840"/>
    </source>
</evidence>
<dbReference type="AlphaFoldDB" id="A0A7Y0PL50"/>
<dbReference type="InterPro" id="IPR027417">
    <property type="entry name" value="P-loop_NTPase"/>
</dbReference>
<evidence type="ECO:0000259" key="10">
    <source>
        <dbReference type="PROSITE" id="PS50893"/>
    </source>
</evidence>
<keyword evidence="4" id="KW-0410">Iron transport</keyword>
<organism evidence="11 12">
    <name type="scientific">Niallia alba</name>
    <dbReference type="NCBI Taxonomy" id="2729105"/>
    <lineage>
        <taxon>Bacteria</taxon>
        <taxon>Bacillati</taxon>
        <taxon>Bacillota</taxon>
        <taxon>Bacilli</taxon>
        <taxon>Bacillales</taxon>
        <taxon>Bacillaceae</taxon>
        <taxon>Niallia</taxon>
    </lineage>
</organism>
<gene>
    <name evidence="11" type="ORF">HHU08_06020</name>
</gene>
<evidence type="ECO:0000256" key="8">
    <source>
        <dbReference type="ARBA" id="ARBA00023065"/>
    </source>
</evidence>
<comment type="caution">
    <text evidence="11">The sequence shown here is derived from an EMBL/GenBank/DDBJ whole genome shotgun (WGS) entry which is preliminary data.</text>
</comment>
<dbReference type="GO" id="GO:0005524">
    <property type="term" value="F:ATP binding"/>
    <property type="evidence" value="ECO:0007669"/>
    <property type="project" value="UniProtKB-KW"/>
</dbReference>
<keyword evidence="8" id="KW-0406">Ion transport</keyword>
<dbReference type="PROSITE" id="PS00211">
    <property type="entry name" value="ABC_TRANSPORTER_1"/>
    <property type="match status" value="1"/>
</dbReference>
<dbReference type="InterPro" id="IPR003593">
    <property type="entry name" value="AAA+_ATPase"/>
</dbReference>
<evidence type="ECO:0000256" key="4">
    <source>
        <dbReference type="ARBA" id="ARBA00022496"/>
    </source>
</evidence>
<accession>A0A7Y0PL50</accession>
<dbReference type="SUPFAM" id="SSF52540">
    <property type="entry name" value="P-loop containing nucleoside triphosphate hydrolases"/>
    <property type="match status" value="1"/>
</dbReference>
<evidence type="ECO:0000313" key="12">
    <source>
        <dbReference type="Proteomes" id="UP000588491"/>
    </source>
</evidence>
<protein>
    <submittedName>
        <fullName evidence="11">ABC transporter ATP-binding protein</fullName>
    </submittedName>
</protein>
<evidence type="ECO:0000256" key="3">
    <source>
        <dbReference type="ARBA" id="ARBA00022475"/>
    </source>
</evidence>
<dbReference type="RefSeq" id="WP_169188033.1">
    <property type="nucleotide sequence ID" value="NZ_JABBPK010000001.1"/>
</dbReference>
<evidence type="ECO:0000256" key="7">
    <source>
        <dbReference type="ARBA" id="ARBA00023004"/>
    </source>
</evidence>
<evidence type="ECO:0000313" key="11">
    <source>
        <dbReference type="EMBL" id="NMO76548.1"/>
    </source>
</evidence>
<reference evidence="11 12" key="1">
    <citation type="submission" date="2020-04" db="EMBL/GenBank/DDBJ databases">
        <title>Bacillus sp. UniB3 isolated from commercial digestive syrup.</title>
        <authorList>
            <person name="Thorat V."/>
            <person name="Kirdat K."/>
            <person name="Tiwarekar B."/>
            <person name="Yadav A."/>
        </authorList>
    </citation>
    <scope>NUCLEOTIDE SEQUENCE [LARGE SCALE GENOMIC DNA]</scope>
    <source>
        <strain evidence="11 12">UniB3</strain>
    </source>
</reference>
<dbReference type="FunFam" id="3.40.50.300:FF:000134">
    <property type="entry name" value="Iron-enterobactin ABC transporter ATP-binding protein"/>
    <property type="match status" value="1"/>
</dbReference>
<evidence type="ECO:0000256" key="2">
    <source>
        <dbReference type="ARBA" id="ARBA00022448"/>
    </source>
</evidence>
<dbReference type="Proteomes" id="UP000588491">
    <property type="component" value="Unassembled WGS sequence"/>
</dbReference>
<dbReference type="InterPro" id="IPR003439">
    <property type="entry name" value="ABC_transporter-like_ATP-bd"/>
</dbReference>
<dbReference type="InterPro" id="IPR017871">
    <property type="entry name" value="ABC_transporter-like_CS"/>
</dbReference>
<dbReference type="InterPro" id="IPR051535">
    <property type="entry name" value="Siderophore_ABC-ATPase"/>
</dbReference>
<keyword evidence="7" id="KW-0408">Iron</keyword>
<sequence length="258" mass="29293">MGALKTKNLTFIQGAFQINQLSLAIEEGKMTAIVGPNGSGKSTLLKLFARLYKAEAGEILLKDLPITQIGRKEFSKKITMLLQSKETFPNITVEELVSYGRTPHQKGLSRMNKEDREILEWALHECQLMSYKDRMLHTLSGGELQRARIAMALAQKTEVLLLDEPTTYLDITHVMELMELMKKINQKYGMTIVMVLHELSFAGAYCDNLVVMKKGSVYKAGNPQDILTSKLLEEVYEIDAMIKYENSFPMIIPNKKNW</sequence>
<dbReference type="PROSITE" id="PS50893">
    <property type="entry name" value="ABC_TRANSPORTER_2"/>
    <property type="match status" value="1"/>
</dbReference>
<dbReference type="EMBL" id="JABBPK010000001">
    <property type="protein sequence ID" value="NMO76548.1"/>
    <property type="molecule type" value="Genomic_DNA"/>
</dbReference>
<keyword evidence="3" id="KW-1003">Cell membrane</keyword>
<dbReference type="PANTHER" id="PTHR42771">
    <property type="entry name" value="IRON(3+)-HYDROXAMATE IMPORT ATP-BINDING PROTEIN FHUC"/>
    <property type="match status" value="1"/>
</dbReference>
<dbReference type="GO" id="GO:0016887">
    <property type="term" value="F:ATP hydrolysis activity"/>
    <property type="evidence" value="ECO:0007669"/>
    <property type="project" value="InterPro"/>
</dbReference>
<dbReference type="GO" id="GO:0005886">
    <property type="term" value="C:plasma membrane"/>
    <property type="evidence" value="ECO:0007669"/>
    <property type="project" value="UniProtKB-SubCell"/>
</dbReference>
<dbReference type="SMART" id="SM00382">
    <property type="entry name" value="AAA"/>
    <property type="match status" value="1"/>
</dbReference>
<evidence type="ECO:0000256" key="5">
    <source>
        <dbReference type="ARBA" id="ARBA00022741"/>
    </source>
</evidence>
<name>A0A7Y0PL50_9BACI</name>
<feature type="domain" description="ABC transporter" evidence="10">
    <location>
        <begin position="4"/>
        <end position="239"/>
    </location>
</feature>
<dbReference type="CDD" id="cd03214">
    <property type="entry name" value="ABC_Iron-Siderophores_B12_Hemin"/>
    <property type="match status" value="1"/>
</dbReference>
<keyword evidence="12" id="KW-1185">Reference proteome</keyword>
<keyword evidence="2" id="KW-0813">Transport</keyword>
<keyword evidence="6 11" id="KW-0067">ATP-binding</keyword>
<evidence type="ECO:0000256" key="1">
    <source>
        <dbReference type="ARBA" id="ARBA00004202"/>
    </source>
</evidence>
<comment type="subcellular location">
    <subcellularLocation>
        <location evidence="1">Cell membrane</location>
        <topology evidence="1">Peripheral membrane protein</topology>
    </subcellularLocation>
</comment>